<keyword evidence="6" id="KW-0560">Oxidoreductase</keyword>
<accession>A0A3B0UIZ7</accession>
<name>A0A3B0UIZ7_9ZZZZ</name>
<keyword evidence="3" id="KW-0288">FMN</keyword>
<dbReference type="SUPFAM" id="SSF50475">
    <property type="entry name" value="FMN-binding split barrel"/>
    <property type="match status" value="1"/>
</dbReference>
<evidence type="ECO:0000256" key="2">
    <source>
        <dbReference type="ARBA" id="ARBA00022630"/>
    </source>
</evidence>
<reference evidence="6" key="1">
    <citation type="submission" date="2018-06" db="EMBL/GenBank/DDBJ databases">
        <authorList>
            <person name="Zhirakovskaya E."/>
        </authorList>
    </citation>
    <scope>NUCLEOTIDE SEQUENCE</scope>
</reference>
<dbReference type="GO" id="GO:0010181">
    <property type="term" value="F:FMN binding"/>
    <property type="evidence" value="ECO:0007669"/>
    <property type="project" value="InterPro"/>
</dbReference>
<dbReference type="GO" id="GO:0004497">
    <property type="term" value="F:monooxygenase activity"/>
    <property type="evidence" value="ECO:0007669"/>
    <property type="project" value="UniProtKB-KW"/>
</dbReference>
<organism evidence="6">
    <name type="scientific">hydrothermal vent metagenome</name>
    <dbReference type="NCBI Taxonomy" id="652676"/>
    <lineage>
        <taxon>unclassified sequences</taxon>
        <taxon>metagenomes</taxon>
        <taxon>ecological metagenomes</taxon>
    </lineage>
</organism>
<evidence type="ECO:0000256" key="3">
    <source>
        <dbReference type="ARBA" id="ARBA00022643"/>
    </source>
</evidence>
<dbReference type="Pfam" id="PF01613">
    <property type="entry name" value="Flavin_Reduct"/>
    <property type="match status" value="1"/>
</dbReference>
<dbReference type="PANTHER" id="PTHR33798:SF5">
    <property type="entry name" value="FLAVIN REDUCTASE LIKE DOMAIN-CONTAINING PROTEIN"/>
    <property type="match status" value="1"/>
</dbReference>
<gene>
    <name evidence="6" type="ORF">MNBD_CHLOROFLEXI01-4772</name>
</gene>
<sequence length="198" mass="21470">MIINPAKLNDTNRYKLITGSIVPRPIAWVSTMDKAGTLNLAPFSYFTAVSTNPMTLLFCPGWSSLRGRMKDTLYNVRAVGEFVINIVDESTKEGMNLSATEFEWAGVTAAASQAIQVPRVAEAPIAFECTLQQIVVVNEGPGGGAAVFGEVKSIYVRDGLLENGRIPPEKLQPIGRLAGSSYAHLNDLFTMNRLPPPE</sequence>
<evidence type="ECO:0000256" key="1">
    <source>
        <dbReference type="ARBA" id="ARBA00001917"/>
    </source>
</evidence>
<evidence type="ECO:0000259" key="5">
    <source>
        <dbReference type="SMART" id="SM00903"/>
    </source>
</evidence>
<dbReference type="EMBL" id="UOEU01000154">
    <property type="protein sequence ID" value="VAW31091.1"/>
    <property type="molecule type" value="Genomic_DNA"/>
</dbReference>
<dbReference type="SMART" id="SM00903">
    <property type="entry name" value="Flavin_Reduct"/>
    <property type="match status" value="1"/>
</dbReference>
<dbReference type="InterPro" id="IPR002563">
    <property type="entry name" value="Flavin_Rdtase-like_dom"/>
</dbReference>
<dbReference type="AlphaFoldDB" id="A0A3B0UIZ7"/>
<comment type="similarity">
    <text evidence="4">Belongs to the flavoredoxin family.</text>
</comment>
<dbReference type="Gene3D" id="2.30.110.10">
    <property type="entry name" value="Electron Transport, Fmn-binding Protein, Chain A"/>
    <property type="match status" value="1"/>
</dbReference>
<proteinExistence type="inferred from homology"/>
<dbReference type="InterPro" id="IPR012349">
    <property type="entry name" value="Split_barrel_FMN-bd"/>
</dbReference>
<dbReference type="EC" id="1.14.13.-" evidence="6"/>
<comment type="cofactor">
    <cofactor evidence="1">
        <name>FMN</name>
        <dbReference type="ChEBI" id="CHEBI:58210"/>
    </cofactor>
</comment>
<dbReference type="PANTHER" id="PTHR33798">
    <property type="entry name" value="FLAVOPROTEIN OXYGENASE"/>
    <property type="match status" value="1"/>
</dbReference>
<keyword evidence="2" id="KW-0285">Flavoprotein</keyword>
<keyword evidence="6" id="KW-0503">Monooxygenase</keyword>
<feature type="domain" description="Flavin reductase like" evidence="5">
    <location>
        <begin position="19"/>
        <end position="165"/>
    </location>
</feature>
<protein>
    <submittedName>
        <fullName evidence="6">Nitrilotriacetate monooxygenase component B</fullName>
        <ecNumber evidence="6">1.14.13.-</ecNumber>
    </submittedName>
</protein>
<evidence type="ECO:0000313" key="6">
    <source>
        <dbReference type="EMBL" id="VAW31091.1"/>
    </source>
</evidence>
<evidence type="ECO:0000256" key="4">
    <source>
        <dbReference type="ARBA" id="ARBA00038054"/>
    </source>
</evidence>